<evidence type="ECO:0008006" key="4">
    <source>
        <dbReference type="Google" id="ProtNLM"/>
    </source>
</evidence>
<sequence>MAYSRLSGRLPGRRILYGALALTMAAVAPASSAQDNAPPADMATATVGVLEANAVSSAAEIIGLNQDLADRMTVPVSIDGRGPFSFLIDTGSERTVVSRDIAGTLALEFAEIAHLVSIAGSMMVETVYVPELTLGQQNYGEVVAPILEARHIGADGILGLDGLQDQRILFDFTSNAISIEDVTKRAPLGDFEIVVTARRRSGQLIFTDATLGGNRISVVIDTGAQSNIGNLALQRRLGNGNRLRIEQTSLQSVTGQSVVADSGLAADFRIGRAQFDQVPIVFTDTDAFRVLGLDNTPALLLGMGTLRQFSRMMIDFKQRRVLFDMPSNAKRKPVGARI</sequence>
<dbReference type="InterPro" id="IPR034122">
    <property type="entry name" value="Retropepsin-like_bacterial"/>
</dbReference>
<dbReference type="CDD" id="cd05483">
    <property type="entry name" value="retropepsin_like_bacteria"/>
    <property type="match status" value="1"/>
</dbReference>
<dbReference type="InterPro" id="IPR001969">
    <property type="entry name" value="Aspartic_peptidase_AS"/>
</dbReference>
<proteinExistence type="predicted"/>
<feature type="chain" id="PRO_5047517575" description="Peptidase A2 domain-containing protein" evidence="1">
    <location>
        <begin position="34"/>
        <end position="338"/>
    </location>
</feature>
<dbReference type="InterPro" id="IPR021109">
    <property type="entry name" value="Peptidase_aspartic_dom_sf"/>
</dbReference>
<reference evidence="3" key="1">
    <citation type="journal article" date="2019" name="Int. J. Syst. Evol. Microbiol.">
        <title>The Global Catalogue of Microorganisms (GCM) 10K type strain sequencing project: providing services to taxonomists for standard genome sequencing and annotation.</title>
        <authorList>
            <consortium name="The Broad Institute Genomics Platform"/>
            <consortium name="The Broad Institute Genome Sequencing Center for Infectious Disease"/>
            <person name="Wu L."/>
            <person name="Ma J."/>
        </authorList>
    </citation>
    <scope>NUCLEOTIDE SEQUENCE [LARGE SCALE GENOMIC DNA]</scope>
    <source>
        <strain evidence="3">CGMCC 1.12851</strain>
    </source>
</reference>
<keyword evidence="3" id="KW-1185">Reference proteome</keyword>
<evidence type="ECO:0000313" key="3">
    <source>
        <dbReference type="Proteomes" id="UP000614261"/>
    </source>
</evidence>
<dbReference type="Proteomes" id="UP000614261">
    <property type="component" value="Unassembled WGS sequence"/>
</dbReference>
<dbReference type="Gene3D" id="2.40.70.10">
    <property type="entry name" value="Acid Proteases"/>
    <property type="match status" value="2"/>
</dbReference>
<feature type="signal peptide" evidence="1">
    <location>
        <begin position="1"/>
        <end position="33"/>
    </location>
</feature>
<evidence type="ECO:0000313" key="2">
    <source>
        <dbReference type="EMBL" id="GGB57878.1"/>
    </source>
</evidence>
<dbReference type="SUPFAM" id="SSF50630">
    <property type="entry name" value="Acid proteases"/>
    <property type="match status" value="2"/>
</dbReference>
<dbReference type="PROSITE" id="PS00141">
    <property type="entry name" value="ASP_PROTEASE"/>
    <property type="match status" value="1"/>
</dbReference>
<name>A0ABQ1J1Q0_9SPHN</name>
<evidence type="ECO:0000256" key="1">
    <source>
        <dbReference type="SAM" id="SignalP"/>
    </source>
</evidence>
<accession>A0ABQ1J1Q0</accession>
<gene>
    <name evidence="2" type="ORF">GCM10010833_10820</name>
</gene>
<comment type="caution">
    <text evidence="2">The sequence shown here is derived from an EMBL/GenBank/DDBJ whole genome shotgun (WGS) entry which is preliminary data.</text>
</comment>
<dbReference type="EMBL" id="BMGD01000002">
    <property type="protein sequence ID" value="GGB57878.1"/>
    <property type="molecule type" value="Genomic_DNA"/>
</dbReference>
<organism evidence="2 3">
    <name type="scientific">Blastomonas aquatica</name>
    <dbReference type="NCBI Taxonomy" id="1510276"/>
    <lineage>
        <taxon>Bacteria</taxon>
        <taxon>Pseudomonadati</taxon>
        <taxon>Pseudomonadota</taxon>
        <taxon>Alphaproteobacteria</taxon>
        <taxon>Sphingomonadales</taxon>
        <taxon>Sphingomonadaceae</taxon>
        <taxon>Blastomonas</taxon>
    </lineage>
</organism>
<dbReference type="Pfam" id="PF13650">
    <property type="entry name" value="Asp_protease_2"/>
    <property type="match status" value="2"/>
</dbReference>
<protein>
    <recommendedName>
        <fullName evidence="4">Peptidase A2 domain-containing protein</fullName>
    </recommendedName>
</protein>
<dbReference type="RefSeq" id="WP_188513378.1">
    <property type="nucleotide sequence ID" value="NZ_BMGD01000002.1"/>
</dbReference>
<keyword evidence="1" id="KW-0732">Signal</keyword>